<dbReference type="SUPFAM" id="SSF48452">
    <property type="entry name" value="TPR-like"/>
    <property type="match status" value="1"/>
</dbReference>
<feature type="transmembrane region" description="Helical" evidence="2">
    <location>
        <begin position="27"/>
        <end position="48"/>
    </location>
</feature>
<dbReference type="STRING" id="1603606.DSOUD_0006"/>
<proteinExistence type="predicted"/>
<keyword evidence="1" id="KW-0802">TPR repeat</keyword>
<dbReference type="InterPro" id="IPR019734">
    <property type="entry name" value="TPR_rpt"/>
</dbReference>
<name>A0A0M4CYG2_9BACT</name>
<dbReference type="KEGG" id="des:DSOUD_0006"/>
<dbReference type="Gene3D" id="1.25.40.10">
    <property type="entry name" value="Tetratricopeptide repeat domain"/>
    <property type="match status" value="2"/>
</dbReference>
<evidence type="ECO:0000256" key="2">
    <source>
        <dbReference type="SAM" id="Phobius"/>
    </source>
</evidence>
<keyword evidence="4" id="KW-1185">Reference proteome</keyword>
<keyword evidence="2" id="KW-1133">Transmembrane helix</keyword>
<accession>A0A0M4CYG2</accession>
<dbReference type="PROSITE" id="PS50005">
    <property type="entry name" value="TPR"/>
    <property type="match status" value="1"/>
</dbReference>
<reference evidence="3 4" key="1">
    <citation type="submission" date="2015-07" db="EMBL/GenBank/DDBJ databases">
        <title>Isolation and Genomic Characterization of a Novel Halophilic Metal-Reducing Deltaproteobacterium from the Deep Subsurface.</title>
        <authorList>
            <person name="Badalamenti J.P."/>
            <person name="Summers Z.M."/>
            <person name="Gralnick J.A."/>
            <person name="Bond D.R."/>
        </authorList>
    </citation>
    <scope>NUCLEOTIDE SEQUENCE [LARGE SCALE GENOMIC DNA]</scope>
    <source>
        <strain evidence="3 4">WTL</strain>
    </source>
</reference>
<dbReference type="SMART" id="SM00028">
    <property type="entry name" value="TPR"/>
    <property type="match status" value="3"/>
</dbReference>
<dbReference type="InterPro" id="IPR011990">
    <property type="entry name" value="TPR-like_helical_dom_sf"/>
</dbReference>
<evidence type="ECO:0000313" key="3">
    <source>
        <dbReference type="EMBL" id="ALC14808.1"/>
    </source>
</evidence>
<dbReference type="Pfam" id="PF13432">
    <property type="entry name" value="TPR_16"/>
    <property type="match status" value="2"/>
</dbReference>
<dbReference type="EMBL" id="CP010802">
    <property type="protein sequence ID" value="ALC14808.1"/>
    <property type="molecule type" value="Genomic_DNA"/>
</dbReference>
<evidence type="ECO:0000256" key="1">
    <source>
        <dbReference type="PROSITE-ProRule" id="PRU00339"/>
    </source>
</evidence>
<sequence>MEIRKLKKSLLKAELKRQRSKSKKHRWLVRGAACLLVLLIASGIAYYFNIDKVLDKDFARAEALVEEGEYQRAADSFRSLYDHHPGFARAPEALFQAGEIQNLYLKRYHEALLAYLLVEKDYPESVYFRRAQAQVADIYKNRLRDYSRAIVAYQKLLDGGAPNLDSVQYEVADIYFRMNNFEQARIEFESLLKNYPESPLVPEVHYRIGVAYSLEEAPAEAEEAFRAVIKEWPDSPYAVEARYGLAGVLEDQEQLRSALQVLEDLQGIYPNAEALAQRTEQVRERIRKKKKAI</sequence>
<dbReference type="AlphaFoldDB" id="A0A0M4CYG2"/>
<gene>
    <name evidence="3" type="ORF">DSOUD_0006</name>
</gene>
<feature type="repeat" description="TPR" evidence="1">
    <location>
        <begin position="165"/>
        <end position="198"/>
    </location>
</feature>
<keyword evidence="2" id="KW-0472">Membrane</keyword>
<organism evidence="3 4">
    <name type="scientific">Desulfuromonas soudanensis</name>
    <dbReference type="NCBI Taxonomy" id="1603606"/>
    <lineage>
        <taxon>Bacteria</taxon>
        <taxon>Pseudomonadati</taxon>
        <taxon>Thermodesulfobacteriota</taxon>
        <taxon>Desulfuromonadia</taxon>
        <taxon>Desulfuromonadales</taxon>
        <taxon>Desulfuromonadaceae</taxon>
        <taxon>Desulfuromonas</taxon>
    </lineage>
</organism>
<keyword evidence="2" id="KW-0812">Transmembrane</keyword>
<evidence type="ECO:0000313" key="4">
    <source>
        <dbReference type="Proteomes" id="UP000057158"/>
    </source>
</evidence>
<protein>
    <submittedName>
        <fullName evidence="3">Uncharacterized protein</fullName>
    </submittedName>
</protein>
<dbReference type="Proteomes" id="UP000057158">
    <property type="component" value="Chromosome"/>
</dbReference>
<dbReference type="PATRIC" id="fig|1603606.3.peg.7"/>